<keyword evidence="2" id="KW-0812">Transmembrane</keyword>
<name>A0A6A6Y627_9PEZI</name>
<dbReference type="EMBL" id="MU003715">
    <property type="protein sequence ID" value="KAF2803978.1"/>
    <property type="molecule type" value="Genomic_DNA"/>
</dbReference>
<reference evidence="5" key="3">
    <citation type="submission" date="2025-04" db="UniProtKB">
        <authorList>
            <consortium name="RefSeq"/>
        </authorList>
    </citation>
    <scope>IDENTIFICATION</scope>
    <source>
        <strain evidence="5">CBS 304.34</strain>
    </source>
</reference>
<dbReference type="Proteomes" id="UP000504636">
    <property type="component" value="Unplaced"/>
</dbReference>
<reference evidence="5" key="2">
    <citation type="submission" date="2020-04" db="EMBL/GenBank/DDBJ databases">
        <authorList>
            <consortium name="NCBI Genome Project"/>
        </authorList>
    </citation>
    <scope>NUCLEOTIDE SEQUENCE</scope>
    <source>
        <strain evidence="5">CBS 304.34</strain>
    </source>
</reference>
<evidence type="ECO:0000313" key="5">
    <source>
        <dbReference type="RefSeq" id="XP_033570942.1"/>
    </source>
</evidence>
<dbReference type="AlphaFoldDB" id="A0A6A6Y627"/>
<proteinExistence type="predicted"/>
<dbReference type="GeneID" id="54463321"/>
<gene>
    <name evidence="3 5" type="ORF">BDZ99DRAFT_481555</name>
</gene>
<reference evidence="3 5" key="1">
    <citation type="journal article" date="2020" name="Stud. Mycol.">
        <title>101 Dothideomycetes genomes: a test case for predicting lifestyles and emergence of pathogens.</title>
        <authorList>
            <person name="Haridas S."/>
            <person name="Albert R."/>
            <person name="Binder M."/>
            <person name="Bloem J."/>
            <person name="Labutti K."/>
            <person name="Salamov A."/>
            <person name="Andreopoulos B."/>
            <person name="Baker S."/>
            <person name="Barry K."/>
            <person name="Bills G."/>
            <person name="Bluhm B."/>
            <person name="Cannon C."/>
            <person name="Castanera R."/>
            <person name="Culley D."/>
            <person name="Daum C."/>
            <person name="Ezra D."/>
            <person name="Gonzalez J."/>
            <person name="Henrissat B."/>
            <person name="Kuo A."/>
            <person name="Liang C."/>
            <person name="Lipzen A."/>
            <person name="Lutzoni F."/>
            <person name="Magnuson J."/>
            <person name="Mondo S."/>
            <person name="Nolan M."/>
            <person name="Ohm R."/>
            <person name="Pangilinan J."/>
            <person name="Park H.-J."/>
            <person name="Ramirez L."/>
            <person name="Alfaro M."/>
            <person name="Sun H."/>
            <person name="Tritt A."/>
            <person name="Yoshinaga Y."/>
            <person name="Zwiers L.-H."/>
            <person name="Turgeon B."/>
            <person name="Goodwin S."/>
            <person name="Spatafora J."/>
            <person name="Crous P."/>
            <person name="Grigoriev I."/>
        </authorList>
    </citation>
    <scope>NUCLEOTIDE SEQUENCE</scope>
    <source>
        <strain evidence="3 5">CBS 304.34</strain>
    </source>
</reference>
<evidence type="ECO:0000256" key="1">
    <source>
        <dbReference type="SAM" id="MobiDB-lite"/>
    </source>
</evidence>
<evidence type="ECO:0000313" key="3">
    <source>
        <dbReference type="EMBL" id="KAF2803978.1"/>
    </source>
</evidence>
<feature type="transmembrane region" description="Helical" evidence="2">
    <location>
        <begin position="71"/>
        <end position="92"/>
    </location>
</feature>
<sequence length="209" mass="22409">MSHKPPTYLTPSYQLESFAPSPTFEIITFPGNDKSPPPYSGPPPSPFPPLPYRPYIPTIPAIHARRRKAHIALTVFLFLTVITITSIAVGLLTKHSSKPTPTPASTAPSNIAMITTTTRTAISTTTAHHLPPSGDPDPGSRIATSKRVSELPRSVFTPALSGRVTTITVMASAKDETKALPLRQTMAQSLTPVLPMTMVLPAAETRVLL</sequence>
<evidence type="ECO:0000256" key="2">
    <source>
        <dbReference type="SAM" id="Phobius"/>
    </source>
</evidence>
<accession>A0A6A6Y627</accession>
<protein>
    <submittedName>
        <fullName evidence="3 5">Uncharacterized protein</fullName>
    </submittedName>
</protein>
<feature type="region of interest" description="Disordered" evidence="1">
    <location>
        <begin position="125"/>
        <end position="148"/>
    </location>
</feature>
<keyword evidence="2" id="KW-1133">Transmembrane helix</keyword>
<keyword evidence="4" id="KW-1185">Reference proteome</keyword>
<dbReference type="OrthoDB" id="10623337at2759"/>
<keyword evidence="2" id="KW-0472">Membrane</keyword>
<organism evidence="3">
    <name type="scientific">Mytilinidion resinicola</name>
    <dbReference type="NCBI Taxonomy" id="574789"/>
    <lineage>
        <taxon>Eukaryota</taxon>
        <taxon>Fungi</taxon>
        <taxon>Dikarya</taxon>
        <taxon>Ascomycota</taxon>
        <taxon>Pezizomycotina</taxon>
        <taxon>Dothideomycetes</taxon>
        <taxon>Pleosporomycetidae</taxon>
        <taxon>Mytilinidiales</taxon>
        <taxon>Mytilinidiaceae</taxon>
        <taxon>Mytilinidion</taxon>
    </lineage>
</organism>
<dbReference type="RefSeq" id="XP_033570942.1">
    <property type="nucleotide sequence ID" value="XM_033722428.1"/>
</dbReference>
<evidence type="ECO:0000313" key="4">
    <source>
        <dbReference type="Proteomes" id="UP000504636"/>
    </source>
</evidence>